<evidence type="ECO:0000313" key="1">
    <source>
        <dbReference type="EMBL" id="QIN94149.1"/>
    </source>
</evidence>
<reference evidence="1 2" key="1">
    <citation type="submission" date="2020-02" db="EMBL/GenBank/DDBJ databases">
        <authorList>
            <person name="Bullock J.N."/>
            <person name="Barnes M.L."/>
            <person name="Kankolongo K.M."/>
            <person name="Dejene B.A."/>
            <person name="Lindsay P.E."/>
            <person name="Bhuiyan S."/>
            <person name="Nayek S."/>
            <person name="Hughes L.E."/>
            <person name="Garlena R.A."/>
            <person name="Russell D.A."/>
            <person name="Pope W.H."/>
            <person name="Jacobs-Sera D."/>
            <person name="Hatfull G.F."/>
        </authorList>
    </citation>
    <scope>NUCLEOTIDE SEQUENCE [LARGE SCALE GENOMIC DNA]</scope>
</reference>
<accession>A0A6G8R1S6</accession>
<dbReference type="GeneID" id="77928024"/>
<organism evidence="1 2">
    <name type="scientific">Streptomyces phage Wakanda</name>
    <dbReference type="NCBI Taxonomy" id="2713267"/>
    <lineage>
        <taxon>Viruses</taxon>
        <taxon>Duplodnaviria</taxon>
        <taxon>Heunggongvirae</taxon>
        <taxon>Uroviricota</taxon>
        <taxon>Caudoviricetes</taxon>
        <taxon>Stanwilliamsviridae</taxon>
        <taxon>Loccivirinae</taxon>
        <taxon>Wakandavirus</taxon>
        <taxon>Wakandavirus wakanda</taxon>
    </lineage>
</organism>
<keyword evidence="2" id="KW-1185">Reference proteome</keyword>
<proteinExistence type="predicted"/>
<dbReference type="Proteomes" id="UP000501266">
    <property type="component" value="Segment"/>
</dbReference>
<dbReference type="EMBL" id="MT024865">
    <property type="protein sequence ID" value="QIN94149.1"/>
    <property type="molecule type" value="Genomic_DNA"/>
</dbReference>
<gene>
    <name evidence="1" type="primary">188</name>
    <name evidence="1" type="ORF">SEA_WAKANDA_188</name>
</gene>
<sequence length="58" mass="6793">MTVKVFKVGDRVCWPSCPIMTGTVVKVRRGFIRNTYVVDWDGENNTQGAHRYYELERI</sequence>
<name>A0A6G8R1S6_9CAUD</name>
<dbReference type="RefSeq" id="YP_010652240.1">
    <property type="nucleotide sequence ID" value="NC_070785.1"/>
</dbReference>
<evidence type="ECO:0000313" key="2">
    <source>
        <dbReference type="Proteomes" id="UP000501266"/>
    </source>
</evidence>
<protein>
    <submittedName>
        <fullName evidence="1">Uncharacterized protein</fullName>
    </submittedName>
</protein>
<dbReference type="KEGG" id="vg:77928024"/>